<dbReference type="EMBL" id="MU032344">
    <property type="protein sequence ID" value="KAF3770305.1"/>
    <property type="molecule type" value="Genomic_DNA"/>
</dbReference>
<sequence>MTSNLASEVNGVEDEDAALRRAIAMSLGQDVSDDEPASPSRTNGLGNSQTQVTTSAPTDDNTSALQQPATSSMAALGLDRKKMEEERLARLRKRKADDALPDRSNTDGEIERERATRRRTGLDLNPKPESSSQDASAGLKYPKGAVLKTWARGVPREGDIKIEEVFQKDDLQLAVLSSFQWDEDWLMSKLNLRQTKVLLIAYAKDEEQKNEMRQNTPPETIRFVFPPMDGIASAGCMHSKLQLLKYPKSLRIVVPTGNLVPYDWGETGSMENMVFLIDLPRIEDPVERKKHTLTHFGQEMCFFLGAKGVDDKMLESLRNYDFSETARYGFVHTIAGSHPQPDLWQRTGYCGLGRTVKALRLESAGAIELDYICSSIGAVNRDLLAALYNACQGDTGLKEYTSRAGRAAKGKAKGTAAAASRADLLDLTKIRVYFPSRETVDRCRGGRQSAGTIRFQSRWWNAASFPRAVLRDCKNVRSGILMHSKVIYVQRPAASLVRGAAQGWAYVGSHNLSESAWGRLVKDRGTGEPKLNARNWECGVLVPTQETTSSSSSGTAQEAEKLEMFRGAVPVPVELPAQPYHGNDRQPWFAEEA</sequence>
<accession>A0A9P4YC21</accession>
<dbReference type="SUPFAM" id="SSF56024">
    <property type="entry name" value="Phospholipase D/nuclease"/>
    <property type="match status" value="2"/>
</dbReference>
<dbReference type="Pfam" id="PF06087">
    <property type="entry name" value="Tyr-DNA_phospho"/>
    <property type="match status" value="1"/>
</dbReference>
<feature type="active site" description="Proton donor/acceptor" evidence="1">
    <location>
        <position position="483"/>
    </location>
</feature>
<evidence type="ECO:0000313" key="5">
    <source>
        <dbReference type="EMBL" id="KAF3770305.1"/>
    </source>
</evidence>
<protein>
    <recommendedName>
        <fullName evidence="7">PLD phosphodiesterase domain-containing protein</fullName>
    </recommendedName>
</protein>
<dbReference type="Gene3D" id="3.30.870.10">
    <property type="entry name" value="Endonuclease Chain A"/>
    <property type="match status" value="2"/>
</dbReference>
<evidence type="ECO:0000256" key="3">
    <source>
        <dbReference type="PIRSR" id="PIRSR610347-3"/>
    </source>
</evidence>
<feature type="site" description="Interaction with DNA" evidence="3">
    <location>
        <position position="513"/>
    </location>
</feature>
<dbReference type="GO" id="GO:0003697">
    <property type="term" value="F:single-stranded DNA binding"/>
    <property type="evidence" value="ECO:0007669"/>
    <property type="project" value="TreeGrafter"/>
</dbReference>
<feature type="region of interest" description="Disordered" evidence="4">
    <location>
        <begin position="20"/>
        <end position="138"/>
    </location>
</feature>
<dbReference type="GO" id="GO:0006281">
    <property type="term" value="P:DNA repair"/>
    <property type="evidence" value="ECO:0007669"/>
    <property type="project" value="InterPro"/>
</dbReference>
<evidence type="ECO:0000256" key="1">
    <source>
        <dbReference type="PIRSR" id="PIRSR610347-1"/>
    </source>
</evidence>
<dbReference type="GO" id="GO:0005634">
    <property type="term" value="C:nucleus"/>
    <property type="evidence" value="ECO:0007669"/>
    <property type="project" value="InterPro"/>
</dbReference>
<reference evidence="5" key="1">
    <citation type="journal article" date="2020" name="Phytopathology">
        <title>Genome sequence of the chestnut blight fungus Cryphonectria parasitica EP155: A fundamental resource for an archetypical invasive plant pathogen.</title>
        <authorList>
            <person name="Crouch J.A."/>
            <person name="Dawe A."/>
            <person name="Aerts A."/>
            <person name="Barry K."/>
            <person name="Churchill A.C.L."/>
            <person name="Grimwood J."/>
            <person name="Hillman B."/>
            <person name="Milgroom M.G."/>
            <person name="Pangilinan J."/>
            <person name="Smith M."/>
            <person name="Salamov A."/>
            <person name="Schmutz J."/>
            <person name="Yadav J."/>
            <person name="Grigoriev I.V."/>
            <person name="Nuss D."/>
        </authorList>
    </citation>
    <scope>NUCLEOTIDE SEQUENCE</scope>
    <source>
        <strain evidence="5">EP155</strain>
    </source>
</reference>
<feature type="binding site" evidence="2">
    <location>
        <position position="485"/>
    </location>
    <ligand>
        <name>substrate</name>
    </ligand>
</feature>
<feature type="compositionally biased region" description="Polar residues" evidence="4">
    <location>
        <begin position="39"/>
        <end position="73"/>
    </location>
</feature>
<feature type="compositionally biased region" description="Basic and acidic residues" evidence="4">
    <location>
        <begin position="78"/>
        <end position="114"/>
    </location>
</feature>
<dbReference type="CDD" id="cd09122">
    <property type="entry name" value="PLDc_Tdp1_1"/>
    <property type="match status" value="1"/>
</dbReference>
<keyword evidence="6" id="KW-1185">Reference proteome</keyword>
<dbReference type="PANTHER" id="PTHR12415">
    <property type="entry name" value="TYROSYL-DNA PHOSPHODIESTERASE 1"/>
    <property type="match status" value="1"/>
</dbReference>
<evidence type="ECO:0000313" key="6">
    <source>
        <dbReference type="Proteomes" id="UP000803844"/>
    </source>
</evidence>
<feature type="active site" description="Nucleophile" evidence="1">
    <location>
        <position position="238"/>
    </location>
</feature>
<proteinExistence type="predicted"/>
<gene>
    <name evidence="5" type="ORF">M406DRAFT_33689</name>
</gene>
<dbReference type="InterPro" id="IPR010347">
    <property type="entry name" value="Tdp1"/>
</dbReference>
<evidence type="ECO:0000256" key="2">
    <source>
        <dbReference type="PIRSR" id="PIRSR610347-2"/>
    </source>
</evidence>
<feature type="binding site" evidence="2">
    <location>
        <position position="240"/>
    </location>
    <ligand>
        <name>substrate</name>
    </ligand>
</feature>
<comment type="caution">
    <text evidence="5">The sequence shown here is derived from an EMBL/GenBank/DDBJ whole genome shotgun (WGS) entry which is preliminary data.</text>
</comment>
<dbReference type="OrthoDB" id="47785at2759"/>
<name>A0A9P4YC21_CRYP1</name>
<dbReference type="GeneID" id="63838321"/>
<evidence type="ECO:0000256" key="4">
    <source>
        <dbReference type="SAM" id="MobiDB-lite"/>
    </source>
</evidence>
<dbReference type="RefSeq" id="XP_040781266.1">
    <property type="nucleotide sequence ID" value="XM_040921192.1"/>
</dbReference>
<organism evidence="5 6">
    <name type="scientific">Cryphonectria parasitica (strain ATCC 38755 / EP155)</name>
    <dbReference type="NCBI Taxonomy" id="660469"/>
    <lineage>
        <taxon>Eukaryota</taxon>
        <taxon>Fungi</taxon>
        <taxon>Dikarya</taxon>
        <taxon>Ascomycota</taxon>
        <taxon>Pezizomycotina</taxon>
        <taxon>Sordariomycetes</taxon>
        <taxon>Sordariomycetidae</taxon>
        <taxon>Diaporthales</taxon>
        <taxon>Cryphonectriaceae</taxon>
        <taxon>Cryphonectria-Endothia species complex</taxon>
        <taxon>Cryphonectria</taxon>
    </lineage>
</organism>
<dbReference type="GO" id="GO:0003690">
    <property type="term" value="F:double-stranded DNA binding"/>
    <property type="evidence" value="ECO:0007669"/>
    <property type="project" value="TreeGrafter"/>
</dbReference>
<dbReference type="PANTHER" id="PTHR12415:SF4">
    <property type="entry name" value="TYROSYL-DNA PHOSPHODIESTERASE DOMAIN-CONTAINING PROTEIN"/>
    <property type="match status" value="1"/>
</dbReference>
<dbReference type="GO" id="GO:0017005">
    <property type="term" value="F:3'-tyrosyl-DNA phosphodiesterase activity"/>
    <property type="evidence" value="ECO:0007669"/>
    <property type="project" value="TreeGrafter"/>
</dbReference>
<evidence type="ECO:0008006" key="7">
    <source>
        <dbReference type="Google" id="ProtNLM"/>
    </source>
</evidence>
<dbReference type="AlphaFoldDB" id="A0A9P4YC21"/>
<dbReference type="Proteomes" id="UP000803844">
    <property type="component" value="Unassembled WGS sequence"/>
</dbReference>